<proteinExistence type="predicted"/>
<dbReference type="Pfam" id="PF18906">
    <property type="entry name" value="Phage_tube_2"/>
    <property type="match status" value="1"/>
</dbReference>
<organism evidence="1 2">
    <name type="scientific">Allokutzneria albata</name>
    <name type="common">Kibdelosporangium albatum</name>
    <dbReference type="NCBI Taxonomy" id="211114"/>
    <lineage>
        <taxon>Bacteria</taxon>
        <taxon>Bacillati</taxon>
        <taxon>Actinomycetota</taxon>
        <taxon>Actinomycetes</taxon>
        <taxon>Pseudonocardiales</taxon>
        <taxon>Pseudonocardiaceae</taxon>
        <taxon>Allokutzneria</taxon>
    </lineage>
</organism>
<protein>
    <recommendedName>
        <fullName evidence="3">Major tail protein</fullName>
    </recommendedName>
</protein>
<reference evidence="1 2" key="1">
    <citation type="submission" date="2016-10" db="EMBL/GenBank/DDBJ databases">
        <authorList>
            <person name="de Groot N.N."/>
        </authorList>
    </citation>
    <scope>NUCLEOTIDE SEQUENCE [LARGE SCALE GENOMIC DNA]</scope>
    <source>
        <strain evidence="1 2">DSM 44149</strain>
    </source>
</reference>
<evidence type="ECO:0000313" key="1">
    <source>
        <dbReference type="EMBL" id="SDN73860.1"/>
    </source>
</evidence>
<dbReference type="Proteomes" id="UP000183376">
    <property type="component" value="Chromosome I"/>
</dbReference>
<accession>A0A1H0DUM6</accession>
<keyword evidence="2" id="KW-1185">Reference proteome</keyword>
<gene>
    <name evidence="1" type="ORF">SAMN04489726_8004</name>
</gene>
<dbReference type="InterPro" id="IPR044000">
    <property type="entry name" value="Phage_tube_2"/>
</dbReference>
<dbReference type="eggNOG" id="ENOG502Z7PR">
    <property type="taxonomic scope" value="Bacteria"/>
</dbReference>
<dbReference type="EMBL" id="LT629701">
    <property type="protein sequence ID" value="SDN73860.1"/>
    <property type="molecule type" value="Genomic_DNA"/>
</dbReference>
<sequence>MAIPSGLSAQLMTAEESTYGTPVTPNRGFEFRQESLKLDLTRMESSALRSGTRIQRSDRWATGQRSVSGDITMEVGTVGFGRWFKHMLGAVATSQPDAVNDPDVYLHEFTIGDLPVSQTIQVGRPDVGGTVRPFTYHGCRTTQWTLECAVGEFLTMQNSILGEDEDTATALASITYPDDLVPFTFVQGALEIASSAADVKNVTINGSNALAEDRFFLGRALRKSPLEAGMREVTGNLTPEFESLAAYNRFVNGTEATLDLLFEGPTISSTYKYSLQLTANVRFDGETPNIGGPGIVEQPLPWKVVDDGTTGLTIAYQTTDATP</sequence>
<dbReference type="OrthoDB" id="5052058at2"/>
<name>A0A1H0DUM6_ALLAB</name>
<evidence type="ECO:0008006" key="3">
    <source>
        <dbReference type="Google" id="ProtNLM"/>
    </source>
</evidence>
<dbReference type="STRING" id="211114.SAMN04489726_8004"/>
<dbReference type="AlphaFoldDB" id="A0A1H0DUM6"/>
<dbReference type="RefSeq" id="WP_030431961.1">
    <property type="nucleotide sequence ID" value="NZ_JOEF01000022.1"/>
</dbReference>
<evidence type="ECO:0000313" key="2">
    <source>
        <dbReference type="Proteomes" id="UP000183376"/>
    </source>
</evidence>